<name>A0A481Z910_9VIRU</name>
<reference evidence="1" key="1">
    <citation type="journal article" date="2019" name="MBio">
        <title>Virus Genomes from Deep Sea Sediments Expand the Ocean Megavirome and Support Independent Origins of Viral Gigantism.</title>
        <authorList>
            <person name="Backstrom D."/>
            <person name="Yutin N."/>
            <person name="Jorgensen S.L."/>
            <person name="Dharamshi J."/>
            <person name="Homa F."/>
            <person name="Zaremba-Niedwiedzka K."/>
            <person name="Spang A."/>
            <person name="Wolf Y.I."/>
            <person name="Koonin E.V."/>
            <person name="Ettema T.J."/>
        </authorList>
    </citation>
    <scope>NUCLEOTIDE SEQUENCE</scope>
</reference>
<accession>A0A481Z910</accession>
<gene>
    <name evidence="1" type="ORF">LCPAC304_04430</name>
</gene>
<proteinExistence type="predicted"/>
<dbReference type="InterPro" id="IPR022519">
    <property type="entry name" value="Gloeo/Verruco_rpt"/>
</dbReference>
<dbReference type="NCBIfam" id="TIGR03803">
    <property type="entry name" value="Gloeo_Verruco"/>
    <property type="match status" value="3"/>
</dbReference>
<organism evidence="1">
    <name type="scientific">Pithovirus LCPAC304</name>
    <dbReference type="NCBI Taxonomy" id="2506594"/>
    <lineage>
        <taxon>Viruses</taxon>
        <taxon>Pithoviruses</taxon>
    </lineage>
</organism>
<sequence>MLLFLVICLLLKDSQQLSTEIISDYKVIHTFSGFDGKEPLGALLWTKSGLLYGTTSSGGKHGYGTIFKIDKNDTFSSIHHFNGTDGSTPTYRLIQNPNQDIFGVTTKGGHYNKGVIFQVNVNDIVCSIYHFSGADGDFPTSLSVGRDPNKIYGTTGKGGRFGNGVIFRAGIYGGLSVIHDLSLTTDGSFPICLITTGIDNFHGITLKGPTNQPQSNGGLFQLTQKGDFKFLYLFDHIGTPAGLSVHDEQTFYGTSLNDGAIFKANSSVKNPPDRYVPVLNYVLNSGLSLPYNGVTYSNSNGFLYGTVAKVEGIYPSGAVYKINASDFGSAVIILHTFGVNLDDTALVPKTVPTETTPRVFYGVTFESTPGFGTVYKFIDK</sequence>
<dbReference type="EMBL" id="MK500567">
    <property type="protein sequence ID" value="QBK92096.1"/>
    <property type="molecule type" value="Genomic_DNA"/>
</dbReference>
<evidence type="ECO:0000313" key="1">
    <source>
        <dbReference type="EMBL" id="QBK92096.1"/>
    </source>
</evidence>
<protein>
    <submittedName>
        <fullName evidence="1">Uncharacterized protein</fullName>
    </submittedName>
</protein>